<dbReference type="OrthoDB" id="8939775at2759"/>
<evidence type="ECO:0000313" key="3">
    <source>
        <dbReference type="EMBL" id="KAJ8356617.1"/>
    </source>
</evidence>
<dbReference type="EMBL" id="JAINUF010000006">
    <property type="protein sequence ID" value="KAJ8356617.1"/>
    <property type="molecule type" value="Genomic_DNA"/>
</dbReference>
<dbReference type="Pfam" id="PF20688">
    <property type="entry name" value="GREB1_2nd"/>
    <property type="match status" value="1"/>
</dbReference>
<evidence type="ECO:0000313" key="4">
    <source>
        <dbReference type="Proteomes" id="UP001152622"/>
    </source>
</evidence>
<feature type="domain" description="GREB1-like circularly permuted SF2 helicase" evidence="2">
    <location>
        <begin position="288"/>
        <end position="513"/>
    </location>
</feature>
<dbReference type="InterPro" id="IPR048659">
    <property type="entry name" value="GREB1-like_2nd"/>
</dbReference>
<gene>
    <name evidence="3" type="ORF">SKAU_G00194110</name>
</gene>
<dbReference type="AlphaFoldDB" id="A0A9Q1IVH6"/>
<feature type="domain" description="GREB1-like second" evidence="1">
    <location>
        <begin position="22"/>
        <end position="239"/>
    </location>
</feature>
<reference evidence="3" key="1">
    <citation type="journal article" date="2023" name="Science">
        <title>Genome structures resolve the early diversification of teleost fishes.</title>
        <authorList>
            <person name="Parey E."/>
            <person name="Louis A."/>
            <person name="Montfort J."/>
            <person name="Bouchez O."/>
            <person name="Roques C."/>
            <person name="Iampietro C."/>
            <person name="Lluch J."/>
            <person name="Castinel A."/>
            <person name="Donnadieu C."/>
            <person name="Desvignes T."/>
            <person name="Floi Bucao C."/>
            <person name="Jouanno E."/>
            <person name="Wen M."/>
            <person name="Mejri S."/>
            <person name="Dirks R."/>
            <person name="Jansen H."/>
            <person name="Henkel C."/>
            <person name="Chen W.J."/>
            <person name="Zahm M."/>
            <person name="Cabau C."/>
            <person name="Klopp C."/>
            <person name="Thompson A.W."/>
            <person name="Robinson-Rechavi M."/>
            <person name="Braasch I."/>
            <person name="Lecointre G."/>
            <person name="Bobe J."/>
            <person name="Postlethwait J.H."/>
            <person name="Berthelot C."/>
            <person name="Roest Crollius H."/>
            <person name="Guiguen Y."/>
        </authorList>
    </citation>
    <scope>NUCLEOTIDE SEQUENCE</scope>
    <source>
        <strain evidence="3">WJC10195</strain>
    </source>
</reference>
<dbReference type="InterPro" id="IPR028422">
    <property type="entry name" value="GREB1"/>
</dbReference>
<name>A0A9Q1IVH6_SYNKA</name>
<proteinExistence type="predicted"/>
<accession>A0A9Q1IVH6</accession>
<dbReference type="Pfam" id="PF20692">
    <property type="entry name" value="cpSF2-GREB1"/>
    <property type="match status" value="1"/>
</dbReference>
<protein>
    <submittedName>
        <fullName evidence="3">Uncharacterized protein</fullName>
    </submittedName>
</protein>
<evidence type="ECO:0000259" key="1">
    <source>
        <dbReference type="Pfam" id="PF20688"/>
    </source>
</evidence>
<dbReference type="PANTHER" id="PTHR15720">
    <property type="entry name" value="GREB1-RELATED"/>
    <property type="match status" value="1"/>
</dbReference>
<organism evidence="3 4">
    <name type="scientific">Synaphobranchus kaupii</name>
    <name type="common">Kaup's arrowtooth eel</name>
    <dbReference type="NCBI Taxonomy" id="118154"/>
    <lineage>
        <taxon>Eukaryota</taxon>
        <taxon>Metazoa</taxon>
        <taxon>Chordata</taxon>
        <taxon>Craniata</taxon>
        <taxon>Vertebrata</taxon>
        <taxon>Euteleostomi</taxon>
        <taxon>Actinopterygii</taxon>
        <taxon>Neopterygii</taxon>
        <taxon>Teleostei</taxon>
        <taxon>Anguilliformes</taxon>
        <taxon>Synaphobranchidae</taxon>
        <taxon>Synaphobranchus</taxon>
    </lineage>
</organism>
<sequence>MAFTATVSVVPRCQPIETCCNSCALCLSGHGSLPPLRGNVSEVRVSSLLQSCYRRCQALPHVYEQYRASPMQPLSTEMQILLTVYYLVQLGSDQVPLIDDLEQIFVRSWREANLPESRQCQQPLPPGPAQPVSPTQLPWLAKLATSSSGDSVMILDAPASLAEGMNETFRSLMDGKLAHTIYVVIICTSKGGETESCVVVTGRCQARALAESMLSAGDRANEISYELAAGKAGELVALLQSLGPDGDMDALLEKFRSEKNAHLPLSSSLDPSKGNSKATCSEFKTAWHEIRPVQLAVARKLLSHVCAIADSSTQNLDLGSFDKVEFRIFTPPSEATFQQVVLHLWNSGILRELCLDKECLSQKEAEQYVVKLDPDAQGKINEFIQSSKRNPYTLFILVHDHAHWDISRAFHGAEPCSGVVDSLLNCPEVWDAPNILTLHVTSCPYALQTQCTRISPYNEIHWPSASTIDMDMYQEKTKYFGVSEFLEETHVGNGQPLLRYDGSFESMATALGER</sequence>
<dbReference type="Proteomes" id="UP001152622">
    <property type="component" value="Chromosome 6"/>
</dbReference>
<comment type="caution">
    <text evidence="3">The sequence shown here is derived from an EMBL/GenBank/DDBJ whole genome shotgun (WGS) entry which is preliminary data.</text>
</comment>
<dbReference type="PANTHER" id="PTHR15720:SF13">
    <property type="entry name" value="PROTEIN GREB1"/>
    <property type="match status" value="1"/>
</dbReference>
<keyword evidence="4" id="KW-1185">Reference proteome</keyword>
<evidence type="ECO:0000259" key="2">
    <source>
        <dbReference type="Pfam" id="PF20692"/>
    </source>
</evidence>
<dbReference type="InterPro" id="IPR048657">
    <property type="entry name" value="GREB1-like_cpSF2"/>
</dbReference>